<dbReference type="InterPro" id="IPR043136">
    <property type="entry name" value="B30.2/SPRY_sf"/>
</dbReference>
<feature type="non-terminal residue" evidence="4">
    <location>
        <position position="1"/>
    </location>
</feature>
<accession>A0A3Q0FLV8</accession>
<evidence type="ECO:0000313" key="3">
    <source>
        <dbReference type="Proteomes" id="UP000189705"/>
    </source>
</evidence>
<sequence length="316" mass="34024">GRGLGADIAPWGCCLCPCGIWPLGGLLCGPLPLCLGGLAGCPPSLAGPLFIVRPSALSLPSVFTCWHDLGLGVAPGHGTVLPTPPPTSPWLPPVHIQLRPALRCQAGRAHAPRHAVVPTPRAPFLTPPSPIADITFKLDERTAHSTLDLFKRDTGAVYRGVGIDPTKAPRPRNPERFRDWAVVLGDTAVDAGRHYWEVTVKRSQQFRLGVADVDVSRDGCIGTDERSWVFAFAQRRWQAFVGGEAMPLPSVGQPERVGLLLDYDAGHLSLVDAGWRRRLHTLSADFRSPVVPAFALWDGELLTHSGLNVPEDLTGD</sequence>
<dbReference type="RefSeq" id="XP_025047160.1">
    <property type="nucleotide sequence ID" value="XM_025191375.1"/>
</dbReference>
<dbReference type="Pfam" id="PF00622">
    <property type="entry name" value="SPRY"/>
    <property type="match status" value="1"/>
</dbReference>
<keyword evidence="3" id="KW-1185">Reference proteome</keyword>
<proteinExistence type="predicted"/>
<protein>
    <submittedName>
        <fullName evidence="4">SPRY domain-containing protein 4</fullName>
    </submittedName>
</protein>
<evidence type="ECO:0000259" key="2">
    <source>
        <dbReference type="PROSITE" id="PS50188"/>
    </source>
</evidence>
<dbReference type="PANTHER" id="PTHR24099:SF16">
    <property type="entry name" value="E3 UBIQUITIN-PROTEIN LIGASE MIDLINE-1-LIKE ISOFORM X1"/>
    <property type="match status" value="1"/>
</dbReference>
<dbReference type="STRING" id="38654.A0A3Q0FLV8"/>
<dbReference type="InterPro" id="IPR003879">
    <property type="entry name" value="Butyrophylin_SPRY"/>
</dbReference>
<evidence type="ECO:0000313" key="4">
    <source>
        <dbReference type="RefSeq" id="XP_025047160.1"/>
    </source>
</evidence>
<reference evidence="4" key="1">
    <citation type="submission" date="2025-08" db="UniProtKB">
        <authorList>
            <consortium name="RefSeq"/>
        </authorList>
    </citation>
    <scope>IDENTIFICATION</scope>
</reference>
<name>A0A3Q0FLV8_ALLSI</name>
<evidence type="ECO:0000256" key="1">
    <source>
        <dbReference type="SAM" id="SignalP"/>
    </source>
</evidence>
<gene>
    <name evidence="4" type="primary">SPRYD4</name>
</gene>
<dbReference type="Proteomes" id="UP000189705">
    <property type="component" value="Unplaced"/>
</dbReference>
<dbReference type="InParanoid" id="A0A3Q0FLV8"/>
<dbReference type="SUPFAM" id="SSF49899">
    <property type="entry name" value="Concanavalin A-like lectins/glucanases"/>
    <property type="match status" value="1"/>
</dbReference>
<dbReference type="GeneID" id="102379970"/>
<dbReference type="SMART" id="SM00449">
    <property type="entry name" value="SPRY"/>
    <property type="match status" value="1"/>
</dbReference>
<dbReference type="AlphaFoldDB" id="A0A3Q0FLV8"/>
<dbReference type="KEGG" id="asn:102379970"/>
<dbReference type="InterPro" id="IPR013320">
    <property type="entry name" value="ConA-like_dom_sf"/>
</dbReference>
<dbReference type="PANTHER" id="PTHR24099">
    <property type="entry name" value="E3 UBIQUITIN-PROTEIN LIGASE TRIM36-RELATED"/>
    <property type="match status" value="1"/>
</dbReference>
<dbReference type="InterPro" id="IPR003877">
    <property type="entry name" value="SPRY_dom"/>
</dbReference>
<feature type="domain" description="B30.2/SPRY" evidence="2">
    <location>
        <begin position="115"/>
        <end position="314"/>
    </location>
</feature>
<feature type="chain" id="PRO_5018159855" evidence="1">
    <location>
        <begin position="29"/>
        <end position="316"/>
    </location>
</feature>
<organism evidence="3 4">
    <name type="scientific">Alligator sinensis</name>
    <name type="common">Chinese alligator</name>
    <dbReference type="NCBI Taxonomy" id="38654"/>
    <lineage>
        <taxon>Eukaryota</taxon>
        <taxon>Metazoa</taxon>
        <taxon>Chordata</taxon>
        <taxon>Craniata</taxon>
        <taxon>Vertebrata</taxon>
        <taxon>Euteleostomi</taxon>
        <taxon>Archelosauria</taxon>
        <taxon>Archosauria</taxon>
        <taxon>Crocodylia</taxon>
        <taxon>Alligatoridae</taxon>
        <taxon>Alligatorinae</taxon>
        <taxon>Alligator</taxon>
    </lineage>
</organism>
<keyword evidence="1" id="KW-0732">Signal</keyword>
<dbReference type="PRINTS" id="PR01407">
    <property type="entry name" value="BUTYPHLNCDUF"/>
</dbReference>
<feature type="signal peptide" evidence="1">
    <location>
        <begin position="1"/>
        <end position="28"/>
    </location>
</feature>
<dbReference type="InterPro" id="IPR001870">
    <property type="entry name" value="B30.2/SPRY"/>
</dbReference>
<dbReference type="PROSITE" id="PS50188">
    <property type="entry name" value="B302_SPRY"/>
    <property type="match status" value="1"/>
</dbReference>
<dbReference type="CTD" id="283377"/>
<dbReference type="Gene3D" id="2.60.120.920">
    <property type="match status" value="1"/>
</dbReference>
<dbReference type="InterPro" id="IPR050617">
    <property type="entry name" value="E3_ligase_FN3/SPRY"/>
</dbReference>